<reference evidence="2" key="1">
    <citation type="submission" date="2023-06" db="EMBL/GenBank/DDBJ databases">
        <title>Robiginitalea aurantiacus sp. nov. and Algoriphagus sediminis sp. nov., isolated from coastal sediment.</title>
        <authorList>
            <person name="Zhou Z.Y."/>
            <person name="An J."/>
            <person name="Jia Y.W."/>
            <person name="Du Z.J."/>
        </authorList>
    </citation>
    <scope>NUCLEOTIDE SEQUENCE</scope>
    <source>
        <strain evidence="2">M39</strain>
    </source>
</reference>
<sequence length="128" mass="14497">MDTEHKLKELLREVALEKAPDTLVSDVLKAIQTQSAPVVYGPLISRKGWVLITIGVLLLCSLTYLPLSFLSDLSLPEMPGFSWTYLQWHIPDVPRFSRTSLIGTLAFALFSLVQIAWLKKLINRSFRI</sequence>
<dbReference type="EMBL" id="JAUDUY010000005">
    <property type="protein sequence ID" value="MDM9632004.1"/>
    <property type="molecule type" value="Genomic_DNA"/>
</dbReference>
<name>A0ABT7WGR0_9FLAO</name>
<accession>A0ABT7WGR0</accession>
<evidence type="ECO:0000313" key="2">
    <source>
        <dbReference type="EMBL" id="MDM9632004.1"/>
    </source>
</evidence>
<keyword evidence="3" id="KW-1185">Reference proteome</keyword>
<proteinExistence type="predicted"/>
<evidence type="ECO:0000256" key="1">
    <source>
        <dbReference type="SAM" id="Phobius"/>
    </source>
</evidence>
<dbReference type="Proteomes" id="UP001174839">
    <property type="component" value="Unassembled WGS sequence"/>
</dbReference>
<organism evidence="2 3">
    <name type="scientific">Robiginitalea aurantiaca</name>
    <dbReference type="NCBI Taxonomy" id="3056915"/>
    <lineage>
        <taxon>Bacteria</taxon>
        <taxon>Pseudomonadati</taxon>
        <taxon>Bacteroidota</taxon>
        <taxon>Flavobacteriia</taxon>
        <taxon>Flavobacteriales</taxon>
        <taxon>Flavobacteriaceae</taxon>
        <taxon>Robiginitalea</taxon>
    </lineage>
</organism>
<comment type="caution">
    <text evidence="2">The sequence shown here is derived from an EMBL/GenBank/DDBJ whole genome shotgun (WGS) entry which is preliminary data.</text>
</comment>
<feature type="transmembrane region" description="Helical" evidence="1">
    <location>
        <begin position="101"/>
        <end position="118"/>
    </location>
</feature>
<keyword evidence="1" id="KW-1133">Transmembrane helix</keyword>
<evidence type="ECO:0000313" key="3">
    <source>
        <dbReference type="Proteomes" id="UP001174839"/>
    </source>
</evidence>
<keyword evidence="1" id="KW-0812">Transmembrane</keyword>
<dbReference type="RefSeq" id="WP_289725366.1">
    <property type="nucleotide sequence ID" value="NZ_JAUDUY010000005.1"/>
</dbReference>
<protein>
    <submittedName>
        <fullName evidence="2">Uncharacterized protein</fullName>
    </submittedName>
</protein>
<gene>
    <name evidence="2" type="ORF">QU605_11000</name>
</gene>
<keyword evidence="1" id="KW-0472">Membrane</keyword>
<feature type="transmembrane region" description="Helical" evidence="1">
    <location>
        <begin position="49"/>
        <end position="69"/>
    </location>
</feature>